<dbReference type="RefSeq" id="WP_035015686.1">
    <property type="nucleotide sequence ID" value="NZ_ARZY01000034.1"/>
</dbReference>
<proteinExistence type="predicted"/>
<dbReference type="Pfam" id="PF01513">
    <property type="entry name" value="NAD_kinase"/>
    <property type="match status" value="1"/>
</dbReference>
<dbReference type="InterPro" id="IPR016064">
    <property type="entry name" value="NAD/diacylglycerol_kinase_sf"/>
</dbReference>
<dbReference type="PIRSF" id="PIRSF016907">
    <property type="entry name" value="Kin_ATP-NAD"/>
    <property type="match status" value="1"/>
</dbReference>
<evidence type="ECO:0008006" key="3">
    <source>
        <dbReference type="Google" id="ProtNLM"/>
    </source>
</evidence>
<dbReference type="PATRIC" id="fig|1328313.3.peg.3093"/>
<dbReference type="GO" id="GO:0051287">
    <property type="term" value="F:NAD binding"/>
    <property type="evidence" value="ECO:0007669"/>
    <property type="project" value="UniProtKB-ARBA"/>
</dbReference>
<dbReference type="PANTHER" id="PTHR40697:SF2">
    <property type="entry name" value="ATP-NAD KINASE-RELATED"/>
    <property type="match status" value="1"/>
</dbReference>
<accession>W7QIW6</accession>
<dbReference type="eggNOG" id="COG3199">
    <property type="taxonomic scope" value="Bacteria"/>
</dbReference>
<keyword evidence="2" id="KW-1185">Reference proteome</keyword>
<dbReference type="InterPro" id="IPR002504">
    <property type="entry name" value="NADK"/>
</dbReference>
<dbReference type="InterPro" id="IPR017438">
    <property type="entry name" value="ATP-NAD_kinase_N"/>
</dbReference>
<dbReference type="GO" id="GO:0005524">
    <property type="term" value="F:ATP binding"/>
    <property type="evidence" value="ECO:0007669"/>
    <property type="project" value="UniProtKB-ARBA"/>
</dbReference>
<organism evidence="1 2">
    <name type="scientific">Catenovulum agarivorans DS-2</name>
    <dbReference type="NCBI Taxonomy" id="1328313"/>
    <lineage>
        <taxon>Bacteria</taxon>
        <taxon>Pseudomonadati</taxon>
        <taxon>Pseudomonadota</taxon>
        <taxon>Gammaproteobacteria</taxon>
        <taxon>Alteromonadales</taxon>
        <taxon>Alteromonadaceae</taxon>
        <taxon>Catenovulum</taxon>
    </lineage>
</organism>
<dbReference type="InterPro" id="IPR039065">
    <property type="entry name" value="AcoX-like"/>
</dbReference>
<evidence type="ECO:0000313" key="2">
    <source>
        <dbReference type="Proteomes" id="UP000019276"/>
    </source>
</evidence>
<dbReference type="InterPro" id="IPR011386">
    <property type="entry name" value="Put_ATP-NAD_kin"/>
</dbReference>
<comment type="caution">
    <text evidence="1">The sequence shown here is derived from an EMBL/GenBank/DDBJ whole genome shotgun (WGS) entry which is preliminary data.</text>
</comment>
<dbReference type="Gene3D" id="3.40.50.10330">
    <property type="entry name" value="Probable inorganic polyphosphate/atp-NAD kinase, domain 1"/>
    <property type="match status" value="1"/>
</dbReference>
<dbReference type="Proteomes" id="UP000019276">
    <property type="component" value="Unassembled WGS sequence"/>
</dbReference>
<dbReference type="Pfam" id="PF20143">
    <property type="entry name" value="NAD_kinase_C"/>
    <property type="match status" value="1"/>
</dbReference>
<gene>
    <name evidence="1" type="ORF">DS2_15179</name>
</gene>
<evidence type="ECO:0000313" key="1">
    <source>
        <dbReference type="EMBL" id="EWH08882.1"/>
    </source>
</evidence>
<dbReference type="GO" id="GO:0006741">
    <property type="term" value="P:NADP+ biosynthetic process"/>
    <property type="evidence" value="ECO:0007669"/>
    <property type="project" value="InterPro"/>
</dbReference>
<reference evidence="1 2" key="1">
    <citation type="journal article" date="2014" name="Genome Announc.">
        <title>Draft Genome Sequence of the Agar-Degrading Bacterium Catenovulum sp. Strain DS-2, Isolated from Intestines of Haliotis diversicolor.</title>
        <authorList>
            <person name="Shan D."/>
            <person name="Li X."/>
            <person name="Gu Z."/>
            <person name="Wei G."/>
            <person name="Gao Z."/>
            <person name="Shao Z."/>
        </authorList>
    </citation>
    <scope>NUCLEOTIDE SEQUENCE [LARGE SCALE GENOMIC DNA]</scope>
    <source>
        <strain evidence="1 2">DS-2</strain>
    </source>
</reference>
<dbReference type="STRING" id="1328313.DS2_15179"/>
<name>W7QIW6_9ALTE</name>
<dbReference type="SUPFAM" id="SSF111331">
    <property type="entry name" value="NAD kinase/diacylglycerol kinase-like"/>
    <property type="match status" value="1"/>
</dbReference>
<dbReference type="PANTHER" id="PTHR40697">
    <property type="entry name" value="ACETOIN CATABOLISM PROTEIN X"/>
    <property type="match status" value="1"/>
</dbReference>
<sequence length="383" mass="41208">MNKLTIGLIINPVAGIGGAAGFKGSDGKDIQQKAAEMGFQSFAQDKTTQALLALKPYKNQIKLVTCNNLMGELVCNLLDFNYQVEYQYQGESTADDTINAAIKIAQSGVDLILFAGGDGTARNICQALIDNIGDDENRVPVIGIPAGCKIHSGVYSVTPTAAGKLVADLVNGNMMTFVEADVMDIDESLFRQGQVKAKRYGELKIPHDLRYIQAVKQGGKEVDELVITDIAADIEANMEDDVLYLFGSGSTTQGILAELGLDGTLLGVDAVVNHQLIAADLNAKQILELLQEYQACKLVITPIGGQGHLFGRGNQQLTTEVIAKIGKNNILVVATKNKINTLNHRPLIIDNLSIELGKQLSGLIKITTGYKDTVLYPITNFME</sequence>
<protein>
    <recommendedName>
        <fullName evidence="3">ATP-NAD/AcoX kinase</fullName>
    </recommendedName>
</protein>
<dbReference type="GO" id="GO:0003951">
    <property type="term" value="F:NAD+ kinase activity"/>
    <property type="evidence" value="ECO:0007669"/>
    <property type="project" value="InterPro"/>
</dbReference>
<dbReference type="AlphaFoldDB" id="W7QIW6"/>
<dbReference type="EMBL" id="ARZY01000034">
    <property type="protein sequence ID" value="EWH08882.1"/>
    <property type="molecule type" value="Genomic_DNA"/>
</dbReference>
<dbReference type="OrthoDB" id="5511344at2"/>